<protein>
    <submittedName>
        <fullName evidence="1">Uncharacterized protein</fullName>
    </submittedName>
</protein>
<evidence type="ECO:0000313" key="1">
    <source>
        <dbReference type="EMBL" id="GBF49412.1"/>
    </source>
</evidence>
<dbReference type="EMBL" id="BFBB01000003">
    <property type="protein sequence ID" value="GBF49412.1"/>
    <property type="molecule type" value="Genomic_DNA"/>
</dbReference>
<reference evidence="1 2" key="1">
    <citation type="submission" date="2018-02" db="EMBL/GenBank/DDBJ databases">
        <title>Novel Leptospira species isolated from soil and water in Japan.</title>
        <authorList>
            <person name="Nakao R."/>
            <person name="Masuzawa T."/>
        </authorList>
    </citation>
    <scope>NUCLEOTIDE SEQUENCE [LARGE SCALE GENOMIC DNA]</scope>
    <source>
        <strain evidence="1 2">YH101</strain>
    </source>
</reference>
<dbReference type="AlphaFoldDB" id="A0A2P2DXQ9"/>
<organism evidence="1 2">
    <name type="scientific">Leptospira ryugenii</name>
    <dbReference type="NCBI Taxonomy" id="1917863"/>
    <lineage>
        <taxon>Bacteria</taxon>
        <taxon>Pseudomonadati</taxon>
        <taxon>Spirochaetota</taxon>
        <taxon>Spirochaetia</taxon>
        <taxon>Leptospirales</taxon>
        <taxon>Leptospiraceae</taxon>
        <taxon>Leptospira</taxon>
    </lineage>
</organism>
<keyword evidence="2" id="KW-1185">Reference proteome</keyword>
<dbReference type="Proteomes" id="UP000245133">
    <property type="component" value="Unassembled WGS sequence"/>
</dbReference>
<name>A0A2P2DXQ9_9LEPT</name>
<gene>
    <name evidence="1" type="ORF">LPTSP4_09250</name>
</gene>
<proteinExistence type="predicted"/>
<sequence length="58" mass="6794">MRPAVRLEPITGGLFEEMFRAFIFDSLVHTGTFEECQRILRTHGEYVTRSSIYRGKEN</sequence>
<evidence type="ECO:0000313" key="2">
    <source>
        <dbReference type="Proteomes" id="UP000245133"/>
    </source>
</evidence>
<comment type="caution">
    <text evidence="1">The sequence shown here is derived from an EMBL/GenBank/DDBJ whole genome shotgun (WGS) entry which is preliminary data.</text>
</comment>
<accession>A0A2P2DXQ9</accession>